<dbReference type="PANTHER" id="PTHR16201:SF35">
    <property type="entry name" value="VACUOLAR AMINO ACID TRANSPORTER YPQ1-RELATED"/>
    <property type="match status" value="1"/>
</dbReference>
<keyword evidence="5 11" id="KW-0812">Transmembrane</keyword>
<evidence type="ECO:0000256" key="4">
    <source>
        <dbReference type="ARBA" id="ARBA00022554"/>
    </source>
</evidence>
<dbReference type="GO" id="GO:0012505">
    <property type="term" value="C:endomembrane system"/>
    <property type="evidence" value="ECO:0007669"/>
    <property type="project" value="UniProtKB-SubCell"/>
</dbReference>
<keyword evidence="13" id="KW-1185">Reference proteome</keyword>
<evidence type="ECO:0000256" key="5">
    <source>
        <dbReference type="ARBA" id="ARBA00022692"/>
    </source>
</evidence>
<dbReference type="Proteomes" id="UP000284375">
    <property type="component" value="Unassembled WGS sequence"/>
</dbReference>
<evidence type="ECO:0000256" key="3">
    <source>
        <dbReference type="ARBA" id="ARBA00022448"/>
    </source>
</evidence>
<keyword evidence="6" id="KW-0677">Repeat</keyword>
<feature type="transmembrane region" description="Helical" evidence="11">
    <location>
        <begin position="74"/>
        <end position="96"/>
    </location>
</feature>
<evidence type="ECO:0000313" key="13">
    <source>
        <dbReference type="Proteomes" id="UP000284375"/>
    </source>
</evidence>
<dbReference type="PANTHER" id="PTHR16201">
    <property type="entry name" value="SEVEN TRANSMEMBRANE PROTEIN 1-RELATED"/>
    <property type="match status" value="1"/>
</dbReference>
<keyword evidence="8 11" id="KW-0472">Membrane</keyword>
<dbReference type="FunFam" id="1.20.1280.290:FF:000011">
    <property type="entry name" value="PQ loop repeat protein"/>
    <property type="match status" value="1"/>
</dbReference>
<dbReference type="GO" id="GO:0034488">
    <property type="term" value="P:basic amino acid transmembrane export from vacuole"/>
    <property type="evidence" value="ECO:0007669"/>
    <property type="project" value="UniProtKB-ARBA"/>
</dbReference>
<dbReference type="Gene3D" id="1.20.1280.290">
    <property type="match status" value="2"/>
</dbReference>
<feature type="transmembrane region" description="Helical" evidence="11">
    <location>
        <begin position="230"/>
        <end position="250"/>
    </location>
</feature>
<dbReference type="InterPro" id="IPR006603">
    <property type="entry name" value="PQ-loop_rpt"/>
</dbReference>
<evidence type="ECO:0000256" key="8">
    <source>
        <dbReference type="ARBA" id="ARBA00023136"/>
    </source>
</evidence>
<evidence type="ECO:0000256" key="10">
    <source>
        <dbReference type="SAM" id="MobiDB-lite"/>
    </source>
</evidence>
<comment type="subcellular location">
    <subcellularLocation>
        <location evidence="2">Endomembrane system</location>
        <topology evidence="2">Multi-pass membrane protein</topology>
    </subcellularLocation>
    <subcellularLocation>
        <location evidence="1">Vacuole</location>
    </subcellularLocation>
</comment>
<organism evidence="12 13">
    <name type="scientific">Cytospora chrysosperma</name>
    <name type="common">Cytospora canker fungus</name>
    <name type="synonym">Sphaeria chrysosperma</name>
    <dbReference type="NCBI Taxonomy" id="252740"/>
    <lineage>
        <taxon>Eukaryota</taxon>
        <taxon>Fungi</taxon>
        <taxon>Dikarya</taxon>
        <taxon>Ascomycota</taxon>
        <taxon>Pezizomycotina</taxon>
        <taxon>Sordariomycetes</taxon>
        <taxon>Sordariomycetidae</taxon>
        <taxon>Diaporthales</taxon>
        <taxon>Cytosporaceae</taxon>
        <taxon>Cytospora</taxon>
    </lineage>
</organism>
<evidence type="ECO:0000256" key="6">
    <source>
        <dbReference type="ARBA" id="ARBA00022737"/>
    </source>
</evidence>
<evidence type="ECO:0000313" key="12">
    <source>
        <dbReference type="EMBL" id="ROV89931.1"/>
    </source>
</evidence>
<name>A0A423VG69_CYTCH</name>
<dbReference type="InterPro" id="IPR051415">
    <property type="entry name" value="LAAT-1"/>
</dbReference>
<comment type="caution">
    <text evidence="12">The sequence shown here is derived from an EMBL/GenBank/DDBJ whole genome shotgun (WGS) entry which is preliminary data.</text>
</comment>
<dbReference type="GO" id="GO:0015101">
    <property type="term" value="F:organic cation transmembrane transporter activity"/>
    <property type="evidence" value="ECO:0007669"/>
    <property type="project" value="UniProtKB-ARBA"/>
</dbReference>
<feature type="transmembrane region" description="Helical" evidence="11">
    <location>
        <begin position="47"/>
        <end position="68"/>
    </location>
</feature>
<feature type="region of interest" description="Disordered" evidence="10">
    <location>
        <begin position="109"/>
        <end position="137"/>
    </location>
</feature>
<evidence type="ECO:0000256" key="7">
    <source>
        <dbReference type="ARBA" id="ARBA00022989"/>
    </source>
</evidence>
<protein>
    <submittedName>
        <fullName evidence="12">Uncharacterized protein</fullName>
    </submittedName>
</protein>
<dbReference type="AlphaFoldDB" id="A0A423VG69"/>
<dbReference type="Pfam" id="PF04193">
    <property type="entry name" value="PQ-loop"/>
    <property type="match status" value="2"/>
</dbReference>
<dbReference type="GO" id="GO:0015179">
    <property type="term" value="F:L-amino acid transmembrane transporter activity"/>
    <property type="evidence" value="ECO:0007669"/>
    <property type="project" value="UniProtKB-ARBA"/>
</dbReference>
<dbReference type="EMBL" id="LJZO01000054">
    <property type="protein sequence ID" value="ROV89931.1"/>
    <property type="molecule type" value="Genomic_DNA"/>
</dbReference>
<keyword evidence="7 11" id="KW-1133">Transmembrane helix</keyword>
<sequence length="319" mass="35338">MAPSTQPLNLDLDAISGICGSISIACWIIVFSPQIIENFRRRAADGLSLHFVIIWLLGDVFNILGAVLQGVLPTMIILAIYYTIADVVLLGQCFYYRGFTFKDEVVPPTPKKKLRAHDGNGWPSQNHGNGAAPDERTGLLERRGSDWSDRLIHVNPVVPIVEPSAPPPPPATRLQAAAAGKEAQHGAPEAIRFDLWGQVFGYLCAALYLGSRLPQLLLNWRRKSTEGLSMLFFLFACLGNLTYALSIFAFDPKCQGDGCRPGEARSIYGQYILLNLSWLAGSVGTLFLDMGVFIQFFIIEGERWDQRPILERNQSEWSA</sequence>
<dbReference type="OrthoDB" id="8048523at2759"/>
<dbReference type="SMART" id="SM00679">
    <property type="entry name" value="CTNS"/>
    <property type="match status" value="2"/>
</dbReference>
<dbReference type="GO" id="GO:0034490">
    <property type="term" value="P:basic amino acid transmembrane import into vacuole"/>
    <property type="evidence" value="ECO:0007669"/>
    <property type="project" value="UniProtKB-ARBA"/>
</dbReference>
<feature type="transmembrane region" description="Helical" evidence="11">
    <location>
        <begin position="14"/>
        <end position="35"/>
    </location>
</feature>
<keyword evidence="4" id="KW-0926">Vacuole</keyword>
<dbReference type="STRING" id="252740.A0A423VG69"/>
<evidence type="ECO:0000256" key="2">
    <source>
        <dbReference type="ARBA" id="ARBA00004127"/>
    </source>
</evidence>
<accession>A0A423VG69</accession>
<evidence type="ECO:0000256" key="1">
    <source>
        <dbReference type="ARBA" id="ARBA00004116"/>
    </source>
</evidence>
<gene>
    <name evidence="12" type="ORF">VSDG_08218</name>
</gene>
<comment type="similarity">
    <text evidence="9">Belongs to the laat-1 family.</text>
</comment>
<proteinExistence type="inferred from homology"/>
<feature type="transmembrane region" description="Helical" evidence="11">
    <location>
        <begin position="271"/>
        <end position="298"/>
    </location>
</feature>
<dbReference type="GO" id="GO:0005773">
    <property type="term" value="C:vacuole"/>
    <property type="evidence" value="ECO:0007669"/>
    <property type="project" value="UniProtKB-SubCell"/>
</dbReference>
<dbReference type="GO" id="GO:0098588">
    <property type="term" value="C:bounding membrane of organelle"/>
    <property type="evidence" value="ECO:0007669"/>
    <property type="project" value="UniProtKB-ARBA"/>
</dbReference>
<evidence type="ECO:0000256" key="9">
    <source>
        <dbReference type="ARBA" id="ARBA00038039"/>
    </source>
</evidence>
<keyword evidence="3" id="KW-0813">Transport</keyword>
<evidence type="ECO:0000256" key="11">
    <source>
        <dbReference type="SAM" id="Phobius"/>
    </source>
</evidence>
<reference evidence="12 13" key="1">
    <citation type="submission" date="2015-09" db="EMBL/GenBank/DDBJ databases">
        <title>Host preference determinants of Valsa canker pathogens revealed by comparative genomics.</title>
        <authorList>
            <person name="Yin Z."/>
            <person name="Huang L."/>
        </authorList>
    </citation>
    <scope>NUCLEOTIDE SEQUENCE [LARGE SCALE GENOMIC DNA]</scope>
    <source>
        <strain evidence="12 13">YSFL</strain>
    </source>
</reference>
<dbReference type="GO" id="GO:0015174">
    <property type="term" value="F:basic amino acid transmembrane transporter activity"/>
    <property type="evidence" value="ECO:0007669"/>
    <property type="project" value="UniProtKB-ARBA"/>
</dbReference>